<evidence type="ECO:0000313" key="2">
    <source>
        <dbReference type="Proteomes" id="UP001148838"/>
    </source>
</evidence>
<gene>
    <name evidence="1" type="ORF">ANN_09903</name>
</gene>
<dbReference type="Pfam" id="PF06585">
    <property type="entry name" value="JHBP"/>
    <property type="match status" value="1"/>
</dbReference>
<dbReference type="EMBL" id="JAJSOF020000005">
    <property type="protein sequence ID" value="KAJ4447894.1"/>
    <property type="molecule type" value="Genomic_DNA"/>
</dbReference>
<reference evidence="1 2" key="1">
    <citation type="journal article" date="2022" name="Allergy">
        <title>Genome assembly and annotation of Periplaneta americana reveal a comprehensive cockroach allergen profile.</title>
        <authorList>
            <person name="Wang L."/>
            <person name="Xiong Q."/>
            <person name="Saelim N."/>
            <person name="Wang L."/>
            <person name="Nong W."/>
            <person name="Wan A.T."/>
            <person name="Shi M."/>
            <person name="Liu X."/>
            <person name="Cao Q."/>
            <person name="Hui J.H.L."/>
            <person name="Sookrung N."/>
            <person name="Leung T.F."/>
            <person name="Tungtrongchitr A."/>
            <person name="Tsui S.K.W."/>
        </authorList>
    </citation>
    <scope>NUCLEOTIDE SEQUENCE [LARGE SCALE GENOMIC DNA]</scope>
    <source>
        <strain evidence="1">PWHHKU_190912</strain>
    </source>
</reference>
<name>A0ABQ8TMK5_PERAM</name>
<keyword evidence="2" id="KW-1185">Reference proteome</keyword>
<dbReference type="InterPro" id="IPR010562">
    <property type="entry name" value="Haemolymph_juvenile_hormone-bd"/>
</dbReference>
<dbReference type="Gene3D" id="3.15.10.30">
    <property type="entry name" value="Haemolymph juvenile hormone binding protein"/>
    <property type="match status" value="1"/>
</dbReference>
<accession>A0ABQ8TMK5</accession>
<dbReference type="PANTHER" id="PTHR11008:SF32">
    <property type="entry name" value="CIRCADIAN CLOCK-CONTROLLED PROTEIN DAYWAKE-RELATED"/>
    <property type="match status" value="1"/>
</dbReference>
<dbReference type="PANTHER" id="PTHR11008">
    <property type="entry name" value="PROTEIN TAKEOUT-LIKE PROTEIN"/>
    <property type="match status" value="1"/>
</dbReference>
<proteinExistence type="predicted"/>
<dbReference type="SMART" id="SM00700">
    <property type="entry name" value="JHBP"/>
    <property type="match status" value="1"/>
</dbReference>
<protein>
    <submittedName>
        <fullName evidence="1">Uncharacterized protein</fullName>
    </submittedName>
</protein>
<dbReference type="Proteomes" id="UP001148838">
    <property type="component" value="Unassembled WGS sequence"/>
</dbReference>
<comment type="caution">
    <text evidence="1">The sequence shown here is derived from an EMBL/GenBank/DDBJ whole genome shotgun (WGS) entry which is preliminary data.</text>
</comment>
<dbReference type="InterPro" id="IPR038606">
    <property type="entry name" value="To_sf"/>
</dbReference>
<evidence type="ECO:0000313" key="1">
    <source>
        <dbReference type="EMBL" id="KAJ4447894.1"/>
    </source>
</evidence>
<sequence>MGESRNAYRVLVGIPEGKRPLGRPRRRWEDNIKIYLREVEYDVRAGLILLRIGADGGLCEDGNEPPNSLKSISDYVPICRLNNRELNTCLLNATVTLMPYVAKGIPELNIPPLEPLFIPMVKLNQATQSVNFQVALKNLKVYGLSYYVFRDVNLDMEMLVVRGSLHLPRISLEADYNIEGRLLLMPIKGNGLFSANASNAMADFNIKARHRVVNGTLYLEAADTMLKFSVGKVKFNLDNLFEGNELGKTTNAFVRENSQKIFEEIRPAVESVAAMLVDDTCNKLFRAIYEVYGCTICLEAFLFICDDLRRHVSYAQLPYNCVTKIYDIIRLRLSPGISGLRKNDPPVSIGFTNSTLVT</sequence>
<organism evidence="1 2">
    <name type="scientific">Periplaneta americana</name>
    <name type="common">American cockroach</name>
    <name type="synonym">Blatta americana</name>
    <dbReference type="NCBI Taxonomy" id="6978"/>
    <lineage>
        <taxon>Eukaryota</taxon>
        <taxon>Metazoa</taxon>
        <taxon>Ecdysozoa</taxon>
        <taxon>Arthropoda</taxon>
        <taxon>Hexapoda</taxon>
        <taxon>Insecta</taxon>
        <taxon>Pterygota</taxon>
        <taxon>Neoptera</taxon>
        <taxon>Polyneoptera</taxon>
        <taxon>Dictyoptera</taxon>
        <taxon>Blattodea</taxon>
        <taxon>Blattoidea</taxon>
        <taxon>Blattidae</taxon>
        <taxon>Blattinae</taxon>
        <taxon>Periplaneta</taxon>
    </lineage>
</organism>